<evidence type="ECO:0000256" key="5">
    <source>
        <dbReference type="ARBA" id="ARBA00023600"/>
    </source>
</evidence>
<comment type="similarity">
    <text evidence="5">Belongs to the bacteriophage holin family. Cp-1 holin subfamily.</text>
</comment>
<dbReference type="Proteomes" id="UP000070377">
    <property type="component" value="Unassembled WGS sequence"/>
</dbReference>
<feature type="transmembrane region" description="Helical" evidence="6">
    <location>
        <begin position="89"/>
        <end position="109"/>
    </location>
</feature>
<organism evidence="7 8">
    <name type="scientific">Streptococcus cristatus</name>
    <dbReference type="NCBI Taxonomy" id="45634"/>
    <lineage>
        <taxon>Bacteria</taxon>
        <taxon>Bacillati</taxon>
        <taxon>Bacillota</taxon>
        <taxon>Bacilli</taxon>
        <taxon>Lactobacillales</taxon>
        <taxon>Streptococcaceae</taxon>
        <taxon>Streptococcus</taxon>
    </lineage>
</organism>
<dbReference type="AlphaFoldDB" id="A0A139N248"/>
<dbReference type="STRING" id="45634.SCRDD08_00951"/>
<dbReference type="PATRIC" id="fig|45634.12.peg.991"/>
<proteinExistence type="inferred from homology"/>
<feature type="transmembrane region" description="Helical" evidence="6">
    <location>
        <begin position="26"/>
        <end position="49"/>
    </location>
</feature>
<keyword evidence="2 6" id="KW-0812">Transmembrane</keyword>
<evidence type="ECO:0000313" key="7">
    <source>
        <dbReference type="EMBL" id="KXT70012.1"/>
    </source>
</evidence>
<dbReference type="RefSeq" id="WP_061422646.1">
    <property type="nucleotide sequence ID" value="NZ_KQ969062.1"/>
</dbReference>
<dbReference type="GO" id="GO:0016020">
    <property type="term" value="C:membrane"/>
    <property type="evidence" value="ECO:0007669"/>
    <property type="project" value="UniProtKB-SubCell"/>
</dbReference>
<comment type="subcellular location">
    <subcellularLocation>
        <location evidence="1">Membrane</location>
        <topology evidence="1">Multi-pass membrane protein</topology>
    </subcellularLocation>
</comment>
<keyword evidence="3 6" id="KW-1133">Transmembrane helix</keyword>
<comment type="caution">
    <text evidence="7">The sequence shown here is derived from an EMBL/GenBank/DDBJ whole genome shotgun (WGS) entry which is preliminary data.</text>
</comment>
<keyword evidence="4 6" id="KW-0472">Membrane</keyword>
<evidence type="ECO:0000256" key="2">
    <source>
        <dbReference type="ARBA" id="ARBA00022692"/>
    </source>
</evidence>
<feature type="transmembrane region" description="Helical" evidence="6">
    <location>
        <begin position="61"/>
        <end position="83"/>
    </location>
</feature>
<evidence type="ECO:0000256" key="1">
    <source>
        <dbReference type="ARBA" id="ARBA00004141"/>
    </source>
</evidence>
<accession>A0A139N248</accession>
<evidence type="ECO:0000313" key="8">
    <source>
        <dbReference type="Proteomes" id="UP000070377"/>
    </source>
</evidence>
<evidence type="ECO:0000256" key="3">
    <source>
        <dbReference type="ARBA" id="ARBA00022989"/>
    </source>
</evidence>
<reference evidence="7 8" key="1">
    <citation type="submission" date="2016-01" db="EMBL/GenBank/DDBJ databases">
        <title>Highly variable Streptococcus oralis are common among viridans streptococci isolated from primates.</title>
        <authorList>
            <person name="Denapaite D."/>
            <person name="Rieger M."/>
            <person name="Koendgen S."/>
            <person name="Brueckner R."/>
            <person name="Ochigava I."/>
            <person name="Kappeler P."/>
            <person name="Maetz-Rensing K."/>
            <person name="Leendertz F."/>
            <person name="Hakenbeck R."/>
        </authorList>
    </citation>
    <scope>NUCLEOTIDE SEQUENCE [LARGE SCALE GENOMIC DNA]</scope>
    <source>
        <strain evidence="7 8">DD08</strain>
    </source>
</reference>
<sequence>MQEPDGLWAILNVVKDFYETGIDDHFFVFILLVLVVADVVTGFCKAWALKNFSSRKARTGIVTHSAIFVIAAIGYPFFLFANAGSLADMIITALCASYGASLVTNLDILGLKIPYVTTFINERVDNHKKKE</sequence>
<gene>
    <name evidence="7" type="ORF">SCRDD08_00951</name>
</gene>
<dbReference type="InterPro" id="IPR006480">
    <property type="entry name" value="Phage_holin_4_1"/>
</dbReference>
<evidence type="ECO:0000256" key="6">
    <source>
        <dbReference type="SAM" id="Phobius"/>
    </source>
</evidence>
<dbReference type="Pfam" id="PF05105">
    <property type="entry name" value="Phage_holin_4_1"/>
    <property type="match status" value="1"/>
</dbReference>
<protein>
    <submittedName>
        <fullName evidence="7">Phage protein (ACLAME 42)</fullName>
    </submittedName>
</protein>
<dbReference type="NCBIfam" id="TIGR01593">
    <property type="entry name" value="holin_tox_secr"/>
    <property type="match status" value="1"/>
</dbReference>
<dbReference type="EMBL" id="LQRD01000033">
    <property type="protein sequence ID" value="KXT70012.1"/>
    <property type="molecule type" value="Genomic_DNA"/>
</dbReference>
<evidence type="ECO:0000256" key="4">
    <source>
        <dbReference type="ARBA" id="ARBA00023136"/>
    </source>
</evidence>
<name>A0A139N248_STRCR</name>